<dbReference type="EMBL" id="JACXLD010000002">
    <property type="protein sequence ID" value="MBD2858529.1"/>
    <property type="molecule type" value="Genomic_DNA"/>
</dbReference>
<reference evidence="1" key="1">
    <citation type="submission" date="2020-09" db="EMBL/GenBank/DDBJ databases">
        <authorList>
            <person name="Yoon J.-W."/>
        </authorList>
    </citation>
    <scope>NUCLEOTIDE SEQUENCE</scope>
    <source>
        <strain evidence="1">KMU-158</strain>
    </source>
</reference>
<comment type="caution">
    <text evidence="1">The sequence shown here is derived from an EMBL/GenBank/DDBJ whole genome shotgun (WGS) entry which is preliminary data.</text>
</comment>
<accession>A0A927GWL1</accession>
<evidence type="ECO:0000313" key="2">
    <source>
        <dbReference type="Proteomes" id="UP000610558"/>
    </source>
</evidence>
<evidence type="ECO:0000313" key="1">
    <source>
        <dbReference type="EMBL" id="MBD2858529.1"/>
    </source>
</evidence>
<dbReference type="Proteomes" id="UP000610558">
    <property type="component" value="Unassembled WGS sequence"/>
</dbReference>
<dbReference type="AlphaFoldDB" id="A0A927GWL1"/>
<organism evidence="1 2">
    <name type="scientific">Spongiibacter pelagi</name>
    <dbReference type="NCBI Taxonomy" id="2760804"/>
    <lineage>
        <taxon>Bacteria</taxon>
        <taxon>Pseudomonadati</taxon>
        <taxon>Pseudomonadota</taxon>
        <taxon>Gammaproteobacteria</taxon>
        <taxon>Cellvibrionales</taxon>
        <taxon>Spongiibacteraceae</taxon>
        <taxon>Spongiibacter</taxon>
    </lineage>
</organism>
<proteinExistence type="predicted"/>
<gene>
    <name evidence="1" type="ORF">IB286_05855</name>
</gene>
<dbReference type="RefSeq" id="WP_190763433.1">
    <property type="nucleotide sequence ID" value="NZ_JACXLD010000002.1"/>
</dbReference>
<protein>
    <submittedName>
        <fullName evidence="1">Uncharacterized protein</fullName>
    </submittedName>
</protein>
<keyword evidence="2" id="KW-1185">Reference proteome</keyword>
<name>A0A927GWL1_9GAMM</name>
<sequence>MLSYLELVELANGDIVLQDSDGDEAPLVTIRFSDEAKEHMQGSGMELARIMIQAGLEAMNGVVQAEVLEEDEDDFEQDRTVH</sequence>